<keyword evidence="3" id="KW-1185">Reference proteome</keyword>
<dbReference type="InterPro" id="IPR038694">
    <property type="entry name" value="DUF427_sf"/>
</dbReference>
<dbReference type="Pfam" id="PF04248">
    <property type="entry name" value="NTP_transf_9"/>
    <property type="match status" value="1"/>
</dbReference>
<evidence type="ECO:0000313" key="2">
    <source>
        <dbReference type="EMBL" id="MDA5398990.1"/>
    </source>
</evidence>
<dbReference type="PANTHER" id="PTHR34310:SF8">
    <property type="entry name" value="CONSERVED PROTEIN"/>
    <property type="match status" value="1"/>
</dbReference>
<dbReference type="InterPro" id="IPR007361">
    <property type="entry name" value="DUF427"/>
</dbReference>
<proteinExistence type="predicted"/>
<name>A0A9X3UI10_9HYPH</name>
<dbReference type="PANTHER" id="PTHR34310">
    <property type="entry name" value="DUF427 DOMAIN PROTEIN (AFU_ORTHOLOGUE AFUA_3G02220)"/>
    <property type="match status" value="1"/>
</dbReference>
<dbReference type="Gene3D" id="2.170.150.40">
    <property type="entry name" value="Domain of unknown function (DUF427)"/>
    <property type="match status" value="1"/>
</dbReference>
<organism evidence="2 3">
    <name type="scientific">Hoeflea prorocentri</name>
    <dbReference type="NCBI Taxonomy" id="1922333"/>
    <lineage>
        <taxon>Bacteria</taxon>
        <taxon>Pseudomonadati</taxon>
        <taxon>Pseudomonadota</taxon>
        <taxon>Alphaproteobacteria</taxon>
        <taxon>Hyphomicrobiales</taxon>
        <taxon>Rhizobiaceae</taxon>
        <taxon>Hoeflea</taxon>
    </lineage>
</organism>
<comment type="caution">
    <text evidence="2">The sequence shown here is derived from an EMBL/GenBank/DDBJ whole genome shotgun (WGS) entry which is preliminary data.</text>
</comment>
<reference evidence="2" key="1">
    <citation type="submission" date="2022-11" db="EMBL/GenBank/DDBJ databases">
        <title>Draft genome sequence of Hoeflea poritis E7-10 and Hoeflea prorocentri PM5-8, separated from scleractinian coral Porites lutea and marine dinoflagellate.</title>
        <authorList>
            <person name="Zhang G."/>
            <person name="Wei Q."/>
            <person name="Cai L."/>
        </authorList>
    </citation>
    <scope>NUCLEOTIDE SEQUENCE</scope>
    <source>
        <strain evidence="2">PM5-8</strain>
    </source>
</reference>
<dbReference type="RefSeq" id="WP_267990438.1">
    <property type="nucleotide sequence ID" value="NZ_JAPJZI010000001.1"/>
</dbReference>
<dbReference type="AlphaFoldDB" id="A0A9X3UI10"/>
<evidence type="ECO:0000259" key="1">
    <source>
        <dbReference type="Pfam" id="PF04248"/>
    </source>
</evidence>
<sequence>MIENAIHNPDRPQHFMQVDAMEQKIHVMRGGQKIAESSNALRLQEVGRKIYPPQYYIPRSDIVATLKKTEKSTYCPLKGQASYFDVTGADQSIASELAWSYEQPLEFAGLIADYVAFDPRRVTITIEANEA</sequence>
<dbReference type="Proteomes" id="UP001151234">
    <property type="component" value="Unassembled WGS sequence"/>
</dbReference>
<protein>
    <submittedName>
        <fullName evidence="2">DUF427 domain-containing protein</fullName>
    </submittedName>
</protein>
<accession>A0A9X3UI10</accession>
<feature type="domain" description="DUF427" evidence="1">
    <location>
        <begin position="26"/>
        <end position="119"/>
    </location>
</feature>
<evidence type="ECO:0000313" key="3">
    <source>
        <dbReference type="Proteomes" id="UP001151234"/>
    </source>
</evidence>
<gene>
    <name evidence="2" type="ORF">OQ273_10440</name>
</gene>
<dbReference type="EMBL" id="JAPJZI010000001">
    <property type="protein sequence ID" value="MDA5398990.1"/>
    <property type="molecule type" value="Genomic_DNA"/>
</dbReference>